<evidence type="ECO:0000313" key="1">
    <source>
        <dbReference type="Proteomes" id="UP000000437"/>
    </source>
</evidence>
<reference evidence="2" key="1">
    <citation type="submission" date="2025-08" db="UniProtKB">
        <authorList>
            <consortium name="RefSeq"/>
        </authorList>
    </citation>
    <scope>IDENTIFICATION</scope>
    <source>
        <strain evidence="2">Tuebingen</strain>
        <tissue evidence="2">Fibroblasts and whole tissue</tissue>
    </source>
</reference>
<keyword evidence="1" id="KW-1185">Reference proteome</keyword>
<dbReference type="RefSeq" id="XP_073777818.1">
    <property type="nucleotide sequence ID" value="XM_073921717.1"/>
</dbReference>
<organism evidence="1 2">
    <name type="scientific">Danio rerio</name>
    <name type="common">Zebrafish</name>
    <name type="synonym">Brachydanio rerio</name>
    <dbReference type="NCBI Taxonomy" id="7955"/>
    <lineage>
        <taxon>Eukaryota</taxon>
        <taxon>Metazoa</taxon>
        <taxon>Chordata</taxon>
        <taxon>Craniata</taxon>
        <taxon>Vertebrata</taxon>
        <taxon>Euteleostomi</taxon>
        <taxon>Actinopterygii</taxon>
        <taxon>Neopterygii</taxon>
        <taxon>Teleostei</taxon>
        <taxon>Ostariophysi</taxon>
        <taxon>Cypriniformes</taxon>
        <taxon>Danionidae</taxon>
        <taxon>Danioninae</taxon>
        <taxon>Danio</taxon>
    </lineage>
</organism>
<protein>
    <submittedName>
        <fullName evidence="2">Uncharacterized protein</fullName>
    </submittedName>
</protein>
<sequence length="216" mass="24249">MGILFLSYLLSGFVLHWTRILSPWSTPLCVSSPPTCMVPGWSFYLSTLGLFIYSSTNHWMQEMENRPDGPIQAQLLGEITDHGSYAVSEERRPGEGGAGRGDDRLRVLGREVSRNQCDLCCTFGLTRNTKAVSLTAISSRRRGGERETLLARHEWDWIFTPPDRLEYEQDTVIHTLIPSKTSYSSHTSGHDNVSNVSKQHIRSSSPVGQAESSWTF</sequence>
<name>A0AC58H761_DANRE</name>
<evidence type="ECO:0000313" key="2">
    <source>
        <dbReference type="RefSeq" id="XP_073777818.1"/>
    </source>
</evidence>
<proteinExistence type="predicted"/>
<gene>
    <name evidence="2" type="primary">LOC141377471</name>
</gene>
<accession>A0AC58H761</accession>
<dbReference type="Proteomes" id="UP000000437">
    <property type="component" value="Chromosome 14"/>
</dbReference>